<dbReference type="InterPro" id="IPR013324">
    <property type="entry name" value="RNA_pol_sigma_r3/r4-like"/>
</dbReference>
<dbReference type="NCBIfam" id="TIGR02937">
    <property type="entry name" value="sigma70-ECF"/>
    <property type="match status" value="1"/>
</dbReference>
<dbReference type="Pfam" id="PF08281">
    <property type="entry name" value="Sigma70_r4_2"/>
    <property type="match status" value="1"/>
</dbReference>
<evidence type="ECO:0000256" key="2">
    <source>
        <dbReference type="ARBA" id="ARBA00023015"/>
    </source>
</evidence>
<proteinExistence type="inferred from homology"/>
<evidence type="ECO:0000259" key="6">
    <source>
        <dbReference type="Pfam" id="PF08281"/>
    </source>
</evidence>
<dbReference type="Gene3D" id="1.10.1740.10">
    <property type="match status" value="1"/>
</dbReference>
<keyword evidence="2" id="KW-0805">Transcription regulation</keyword>
<dbReference type="InterPro" id="IPR039425">
    <property type="entry name" value="RNA_pol_sigma-70-like"/>
</dbReference>
<dbReference type="SUPFAM" id="SSF88946">
    <property type="entry name" value="Sigma2 domain of RNA polymerase sigma factors"/>
    <property type="match status" value="1"/>
</dbReference>
<evidence type="ECO:0000256" key="4">
    <source>
        <dbReference type="ARBA" id="ARBA00023163"/>
    </source>
</evidence>
<dbReference type="InterPro" id="IPR013249">
    <property type="entry name" value="RNA_pol_sigma70_r4_t2"/>
</dbReference>
<gene>
    <name evidence="7" type="ORF">M9R61_13160</name>
</gene>
<dbReference type="RefSeq" id="WP_090568943.1">
    <property type="nucleotide sequence ID" value="NZ_CP189791.1"/>
</dbReference>
<comment type="caution">
    <text evidence="7">The sequence shown here is derived from an EMBL/GenBank/DDBJ whole genome shotgun (WGS) entry which is preliminary data.</text>
</comment>
<dbReference type="PANTHER" id="PTHR43133">
    <property type="entry name" value="RNA POLYMERASE ECF-TYPE SIGMA FACTO"/>
    <property type="match status" value="1"/>
</dbReference>
<reference evidence="7" key="1">
    <citation type="submission" date="2022-05" db="EMBL/GenBank/DDBJ databases">
        <authorList>
            <person name="Colautti A."/>
            <person name="Iacumin L."/>
        </authorList>
    </citation>
    <scope>NUCLEOTIDE SEQUENCE</scope>
    <source>
        <strain evidence="7">DSM 30747</strain>
    </source>
</reference>
<feature type="domain" description="RNA polymerase sigma-70 region 2" evidence="5">
    <location>
        <begin position="30"/>
        <end position="88"/>
    </location>
</feature>
<protein>
    <submittedName>
        <fullName evidence="7">RNA polymerase sigma factor</fullName>
    </submittedName>
</protein>
<dbReference type="Gene3D" id="1.10.10.10">
    <property type="entry name" value="Winged helix-like DNA-binding domain superfamily/Winged helix DNA-binding domain"/>
    <property type="match status" value="1"/>
</dbReference>
<name>A0A9X3LA90_9BACI</name>
<dbReference type="InterPro" id="IPR014284">
    <property type="entry name" value="RNA_pol_sigma-70_dom"/>
</dbReference>
<dbReference type="AlphaFoldDB" id="A0A9X3LA90"/>
<dbReference type="EMBL" id="JAMKBI010000009">
    <property type="protein sequence ID" value="MCZ8534260.1"/>
    <property type="molecule type" value="Genomic_DNA"/>
</dbReference>
<dbReference type="CDD" id="cd06171">
    <property type="entry name" value="Sigma70_r4"/>
    <property type="match status" value="1"/>
</dbReference>
<evidence type="ECO:0000256" key="1">
    <source>
        <dbReference type="ARBA" id="ARBA00010641"/>
    </source>
</evidence>
<keyword evidence="4" id="KW-0804">Transcription</keyword>
<keyword evidence="8" id="KW-1185">Reference proteome</keyword>
<evidence type="ECO:0000313" key="8">
    <source>
        <dbReference type="Proteomes" id="UP001152172"/>
    </source>
</evidence>
<feature type="domain" description="RNA polymerase sigma factor 70 region 4 type 2" evidence="6">
    <location>
        <begin position="129"/>
        <end position="169"/>
    </location>
</feature>
<dbReference type="InterPro" id="IPR036388">
    <property type="entry name" value="WH-like_DNA-bd_sf"/>
</dbReference>
<dbReference type="GO" id="GO:0006352">
    <property type="term" value="P:DNA-templated transcription initiation"/>
    <property type="evidence" value="ECO:0007669"/>
    <property type="project" value="InterPro"/>
</dbReference>
<evidence type="ECO:0000256" key="3">
    <source>
        <dbReference type="ARBA" id="ARBA00023082"/>
    </source>
</evidence>
<accession>A0A9X3LA90</accession>
<comment type="similarity">
    <text evidence="1">Belongs to the sigma-70 factor family. ECF subfamily.</text>
</comment>
<sequence>MEQRTLMTRIRKGEDDAFAQLVNPLIEKGYRTSFSILKSKEQAEEVIQNALIEAYRNIMSGKDITYFNTWFYKLVTNRSIDAWRKNNRLKESPLEIDVGTEKHAVIESVLKEEKENEIKKGISSLDNSDYQTVLILYYYQEQAIQEISDLLGLKNSTVKSHLRRARNALKKRLIENQFIGVNSQ</sequence>
<dbReference type="PANTHER" id="PTHR43133:SF51">
    <property type="entry name" value="RNA POLYMERASE SIGMA FACTOR"/>
    <property type="match status" value="1"/>
</dbReference>
<dbReference type="SUPFAM" id="SSF88659">
    <property type="entry name" value="Sigma3 and sigma4 domains of RNA polymerase sigma factors"/>
    <property type="match status" value="1"/>
</dbReference>
<keyword evidence="3" id="KW-0731">Sigma factor</keyword>
<dbReference type="InterPro" id="IPR013325">
    <property type="entry name" value="RNA_pol_sigma_r2"/>
</dbReference>
<evidence type="ECO:0000259" key="5">
    <source>
        <dbReference type="Pfam" id="PF04542"/>
    </source>
</evidence>
<dbReference type="Proteomes" id="UP001152172">
    <property type="component" value="Unassembled WGS sequence"/>
</dbReference>
<organism evidence="7 8">
    <name type="scientific">Psychrobacillus psychrodurans</name>
    <dbReference type="NCBI Taxonomy" id="126157"/>
    <lineage>
        <taxon>Bacteria</taxon>
        <taxon>Bacillati</taxon>
        <taxon>Bacillota</taxon>
        <taxon>Bacilli</taxon>
        <taxon>Bacillales</taxon>
        <taxon>Bacillaceae</taxon>
        <taxon>Psychrobacillus</taxon>
    </lineage>
</organism>
<dbReference type="InterPro" id="IPR007627">
    <property type="entry name" value="RNA_pol_sigma70_r2"/>
</dbReference>
<evidence type="ECO:0000313" key="7">
    <source>
        <dbReference type="EMBL" id="MCZ8534260.1"/>
    </source>
</evidence>
<dbReference type="GO" id="GO:0016987">
    <property type="term" value="F:sigma factor activity"/>
    <property type="evidence" value="ECO:0007669"/>
    <property type="project" value="UniProtKB-KW"/>
</dbReference>
<dbReference type="GO" id="GO:0003677">
    <property type="term" value="F:DNA binding"/>
    <property type="evidence" value="ECO:0007669"/>
    <property type="project" value="InterPro"/>
</dbReference>
<dbReference type="Pfam" id="PF04542">
    <property type="entry name" value="Sigma70_r2"/>
    <property type="match status" value="1"/>
</dbReference>